<keyword evidence="2" id="KW-1185">Reference proteome</keyword>
<organism evidence="1 2">
    <name type="scientific">Bacillus phage Mgbh1</name>
    <dbReference type="NCBI Taxonomy" id="1796993"/>
    <lineage>
        <taxon>Viruses</taxon>
        <taxon>Duplodnaviria</taxon>
        <taxon>Heunggongvirae</taxon>
        <taxon>Uroviricota</taxon>
        <taxon>Caudoviricetes</taxon>
        <taxon>Magadivirus</taxon>
        <taxon>Magadivirus Mgbh1</taxon>
    </lineage>
</organism>
<reference evidence="1 2" key="1">
    <citation type="submission" date="2016-02" db="EMBL/GenBank/DDBJ databases">
        <title>Isolation and characterization of bacteriophages from East Africa Rift Valley soda lakes.</title>
        <authorList>
            <person name="van Zyl L.J."/>
            <person name="Nemavhulani S."/>
            <person name="Cowan D.A."/>
            <person name="Trindade M.I."/>
        </authorList>
    </citation>
    <scope>NUCLEOTIDE SEQUENCE [LARGE SCALE GENOMIC DNA]</scope>
</reference>
<dbReference type="Proteomes" id="UP000224134">
    <property type="component" value="Segment"/>
</dbReference>
<dbReference type="EMBL" id="KU665491">
    <property type="protein sequence ID" value="AMQ66710.1"/>
    <property type="molecule type" value="Genomic_DNA"/>
</dbReference>
<dbReference type="RefSeq" id="YP_009595196.1">
    <property type="nucleotide sequence ID" value="NC_041879.1"/>
</dbReference>
<name>A0A142F1Q3_9CAUD</name>
<evidence type="ECO:0000313" key="2">
    <source>
        <dbReference type="Proteomes" id="UP000224134"/>
    </source>
</evidence>
<dbReference type="GeneID" id="40070754"/>
<protein>
    <submittedName>
        <fullName evidence="1">Uncharacterized protein</fullName>
    </submittedName>
</protein>
<dbReference type="KEGG" id="vg:40070754"/>
<accession>A0A142F1Q3</accession>
<proteinExistence type="predicted"/>
<evidence type="ECO:0000313" key="1">
    <source>
        <dbReference type="EMBL" id="AMQ66710.1"/>
    </source>
</evidence>
<sequence length="45" mass="5078">MGLPGLKFLLYKNGLSAKDLESVTGKSTRTIQEYIKGILTLRFLY</sequence>